<accession>A0A3B0Y1D4</accession>
<organism evidence="1">
    <name type="scientific">hydrothermal vent metagenome</name>
    <dbReference type="NCBI Taxonomy" id="652676"/>
    <lineage>
        <taxon>unclassified sequences</taxon>
        <taxon>metagenomes</taxon>
        <taxon>ecological metagenomes</taxon>
    </lineage>
</organism>
<proteinExistence type="predicted"/>
<reference evidence="1" key="1">
    <citation type="submission" date="2018-06" db="EMBL/GenBank/DDBJ databases">
        <authorList>
            <person name="Zhirakovskaya E."/>
        </authorList>
    </citation>
    <scope>NUCLEOTIDE SEQUENCE</scope>
</reference>
<dbReference type="AlphaFoldDB" id="A0A3B0Y1D4"/>
<protein>
    <submittedName>
        <fullName evidence="1">Uncharacterized protein</fullName>
    </submittedName>
</protein>
<dbReference type="PANTHER" id="PTHR34301">
    <property type="entry name" value="DNA-BINDING PROTEIN-RELATED"/>
    <property type="match status" value="1"/>
</dbReference>
<sequence length="394" mass="44467">MKANPGGQIDLKEIVGRDEIIEQIWDTLEQQSIRMNAERRIGKTTIIKKLSEEPRDGWVPIFQDLEQYHTASEFAIAVFRAVEKYLAIGKKTARRAKKLLETLGGMKVAGVFELPSISTGLPWKDVLCSSIQDLIAERSKQSERPVFLWDEVPYMLESIKNREGETVAMELLDTLRSLRQTHGNNGFRMVFTGSIGLHHVIHSLKRKNYANSPVNDMLVTPVLPLKPAPAKELAIKLIQGECIPTSSLQATACAVANVSDGFPFYIHHIIKAMKTAGLEGTSENVQQIVSQQLRDPNDPWELNHYRDRISTYYGSEFESAVVAILDGVGVSSDAVSINDLLSELKGSGVLEDRNQLIELLRLIEQDHYLARNDNGHYYFQFPLLQRWWKLSRGL</sequence>
<dbReference type="PANTHER" id="PTHR34301:SF8">
    <property type="entry name" value="ATPASE DOMAIN-CONTAINING PROTEIN"/>
    <property type="match status" value="1"/>
</dbReference>
<gene>
    <name evidence="1" type="ORF">MNBD_GAMMA10-2516</name>
</gene>
<dbReference type="Gene3D" id="3.40.50.300">
    <property type="entry name" value="P-loop containing nucleotide triphosphate hydrolases"/>
    <property type="match status" value="1"/>
</dbReference>
<dbReference type="SUPFAM" id="SSF52540">
    <property type="entry name" value="P-loop containing nucleoside triphosphate hydrolases"/>
    <property type="match status" value="1"/>
</dbReference>
<name>A0A3B0Y1D4_9ZZZZ</name>
<dbReference type="InterPro" id="IPR027417">
    <property type="entry name" value="P-loop_NTPase"/>
</dbReference>
<evidence type="ECO:0000313" key="1">
    <source>
        <dbReference type="EMBL" id="VAW62226.1"/>
    </source>
</evidence>
<dbReference type="EMBL" id="UOFJ01000067">
    <property type="protein sequence ID" value="VAW62226.1"/>
    <property type="molecule type" value="Genomic_DNA"/>
</dbReference>